<dbReference type="PANTHER" id="PTHR48423:SF1">
    <property type="entry name" value="INTERLEUKIN-27 RECEPTOR SUBUNIT ALPHA"/>
    <property type="match status" value="1"/>
</dbReference>
<keyword evidence="6" id="KW-1133">Transmembrane helix</keyword>
<dbReference type="InterPro" id="IPR036116">
    <property type="entry name" value="FN3_sf"/>
</dbReference>
<dbReference type="SMART" id="SM00060">
    <property type="entry name" value="FN3"/>
    <property type="match status" value="4"/>
</dbReference>
<proteinExistence type="inferred from homology"/>
<dbReference type="Proteomes" id="UP000694565">
    <property type="component" value="Unplaced"/>
</dbReference>
<evidence type="ECO:0000256" key="1">
    <source>
        <dbReference type="ARBA" id="ARBA00004479"/>
    </source>
</evidence>
<comment type="similarity">
    <text evidence="2">Belongs to the type I cytokine receptor family. Type 2 subfamily.</text>
</comment>
<sequence>MCPVNCFTIKLDVFWIHFTAALISGTSCAIRTSAGRRVVQRGSSFEVYCTFHCRCKGHMHMYSDHPPREQSHTQLNSTTIYLNVANITKNRTYSCWCICSPELDSCGLDISAGYPPERPENMSCIYKVKDKEASVVSCTWNRGRDTFLRNNPMLWVRTGYENNTDEPVRYKGSTKGTGSSSASFTVSGSVQRFSVWVETENPLGSAASITVNYTLWDIAMPETPVLGPLGCSSRECVLQVESQESVPTRRLEVQYRAAAREWTSSPDSGRSLQGRSVSPLEPYTLYHFRARSKFSTGLWSQWSADISAWTQEEAPAKELDVWFAESSDFKSLRVYWKEPDKSSARGRITGYKVRVDGRSSGSVFAADVSADAASRSVPFCVDCEVKVWALNSRGPSPPARITPRHTRGKTTTPPQDVQVTAANLSVTISWRTPATAPPRAAYVVEWFPEGLKLEELRWVRLAADVNHNVLTGVEPCECYEGAVHVFYNGSSVSSTRFTGVATLNSAPAAGPSVQETVEGNQVTVTWTEIPRGQRGGCITKYTIYLGISMPASERRHVIRHLPPAGYSLWMTASTAGGEGRAGQKVKFFIQRDPCVPSGTVCSRRRDRDGSDVSVPHFSREAEVREFWVYFQCLMLDVVPDPANSKWAKECTEDEGEINLKLQPSGSGVPEEVEEEEEPILVDVEELPKQSAAPADVSSSSSSSSSEVPSPETEPAAALYPPTNYIKSFSHDSDGSDHTQTSMDTNATVDYISSHVLGSTEEEEEEEEEEEFAGLLGFFPSHGVFTEPMEFGGKLTLNAVKIDCSDFFFSEQ</sequence>
<reference evidence="14" key="1">
    <citation type="submission" date="2025-08" db="UniProtKB">
        <authorList>
            <consortium name="Ensembl"/>
        </authorList>
    </citation>
    <scope>IDENTIFICATION</scope>
</reference>
<evidence type="ECO:0000256" key="3">
    <source>
        <dbReference type="ARBA" id="ARBA00022692"/>
    </source>
</evidence>
<dbReference type="PROSITE" id="PS50853">
    <property type="entry name" value="FN3"/>
    <property type="match status" value="2"/>
</dbReference>
<evidence type="ECO:0000256" key="5">
    <source>
        <dbReference type="ARBA" id="ARBA00022737"/>
    </source>
</evidence>
<evidence type="ECO:0000256" key="11">
    <source>
        <dbReference type="SAM" id="MobiDB-lite"/>
    </source>
</evidence>
<protein>
    <submittedName>
        <fullName evidence="14">Interleukin 12 receptor, beta 2a</fullName>
    </submittedName>
</protein>
<dbReference type="Gene3D" id="2.60.40.10">
    <property type="entry name" value="Immunoglobulins"/>
    <property type="match status" value="5"/>
</dbReference>
<keyword evidence="3" id="KW-0812">Transmembrane</keyword>
<organism evidence="14 15">
    <name type="scientific">Cyclopterus lumpus</name>
    <name type="common">Lumpsucker</name>
    <dbReference type="NCBI Taxonomy" id="8103"/>
    <lineage>
        <taxon>Eukaryota</taxon>
        <taxon>Metazoa</taxon>
        <taxon>Chordata</taxon>
        <taxon>Craniata</taxon>
        <taxon>Vertebrata</taxon>
        <taxon>Euteleostomi</taxon>
        <taxon>Actinopterygii</taxon>
        <taxon>Neopterygii</taxon>
        <taxon>Teleostei</taxon>
        <taxon>Neoteleostei</taxon>
        <taxon>Acanthomorphata</taxon>
        <taxon>Eupercaria</taxon>
        <taxon>Perciformes</taxon>
        <taxon>Cottioidei</taxon>
        <taxon>Cottales</taxon>
        <taxon>Cyclopteridae</taxon>
        <taxon>Cyclopterus</taxon>
    </lineage>
</organism>
<dbReference type="Ensembl" id="ENSCLMT00005016743.1">
    <property type="protein sequence ID" value="ENSCLMP00005015776.1"/>
    <property type="gene ID" value="ENSCLMG00005008196.1"/>
</dbReference>
<dbReference type="PANTHER" id="PTHR48423">
    <property type="entry name" value="INTERLEUKIN-27 RECEPTOR SUBUNIT ALPHA"/>
    <property type="match status" value="1"/>
</dbReference>
<reference evidence="14" key="2">
    <citation type="submission" date="2025-09" db="UniProtKB">
        <authorList>
            <consortium name="Ensembl"/>
        </authorList>
    </citation>
    <scope>IDENTIFICATION</scope>
</reference>
<dbReference type="SUPFAM" id="SSF49265">
    <property type="entry name" value="Fibronectin type III"/>
    <property type="match status" value="3"/>
</dbReference>
<feature type="compositionally biased region" description="Acidic residues" evidence="11">
    <location>
        <begin position="670"/>
        <end position="684"/>
    </location>
</feature>
<dbReference type="GeneTree" id="ENSGT00940000155776"/>
<keyword evidence="7" id="KW-0472">Membrane</keyword>
<feature type="compositionally biased region" description="Low complexity" evidence="11">
    <location>
        <begin position="690"/>
        <end position="717"/>
    </location>
</feature>
<evidence type="ECO:0000256" key="9">
    <source>
        <dbReference type="ARBA" id="ARBA00023170"/>
    </source>
</evidence>
<dbReference type="GO" id="GO:0004896">
    <property type="term" value="F:cytokine receptor activity"/>
    <property type="evidence" value="ECO:0007669"/>
    <property type="project" value="InterPro"/>
</dbReference>
<keyword evidence="10" id="KW-0325">Glycoprotein</keyword>
<feature type="region of interest" description="Disordered" evidence="11">
    <location>
        <begin position="657"/>
        <end position="742"/>
    </location>
</feature>
<name>A0A8C2XIZ9_CYCLU</name>
<dbReference type="PROSITE" id="PS01353">
    <property type="entry name" value="HEMATOPO_REC_L_F2"/>
    <property type="match status" value="1"/>
</dbReference>
<evidence type="ECO:0000256" key="7">
    <source>
        <dbReference type="ARBA" id="ARBA00023136"/>
    </source>
</evidence>
<keyword evidence="9" id="KW-0675">Receptor</keyword>
<keyword evidence="15" id="KW-1185">Reference proteome</keyword>
<keyword evidence="8" id="KW-1015">Disulfide bond</keyword>
<comment type="subcellular location">
    <subcellularLocation>
        <location evidence="1">Membrane</location>
        <topology evidence="1">Single-pass type I membrane protein</topology>
    </subcellularLocation>
</comment>
<evidence type="ECO:0000259" key="13">
    <source>
        <dbReference type="PROSITE" id="PS50853"/>
    </source>
</evidence>
<evidence type="ECO:0000256" key="6">
    <source>
        <dbReference type="ARBA" id="ARBA00022989"/>
    </source>
</evidence>
<feature type="chain" id="PRO_5034059989" evidence="12">
    <location>
        <begin position="22"/>
        <end position="811"/>
    </location>
</feature>
<evidence type="ECO:0000256" key="2">
    <source>
        <dbReference type="ARBA" id="ARBA00008921"/>
    </source>
</evidence>
<dbReference type="InterPro" id="IPR003961">
    <property type="entry name" value="FN3_dom"/>
</dbReference>
<feature type="domain" description="Fibronectin type-III" evidence="13">
    <location>
        <begin position="413"/>
        <end position="508"/>
    </location>
</feature>
<feature type="domain" description="Fibronectin type-III" evidence="13">
    <location>
        <begin position="220"/>
        <end position="313"/>
    </location>
</feature>
<accession>A0A8C2XIZ9</accession>
<dbReference type="GO" id="GO:0005886">
    <property type="term" value="C:plasma membrane"/>
    <property type="evidence" value="ECO:0007669"/>
    <property type="project" value="UniProtKB-ARBA"/>
</dbReference>
<keyword evidence="5" id="KW-0677">Repeat</keyword>
<keyword evidence="4 12" id="KW-0732">Signal</keyword>
<feature type="signal peptide" evidence="12">
    <location>
        <begin position="1"/>
        <end position="21"/>
    </location>
</feature>
<dbReference type="InterPro" id="IPR052672">
    <property type="entry name" value="Type1_Cytokine_Rcpt_Type2"/>
</dbReference>
<evidence type="ECO:0000313" key="15">
    <source>
        <dbReference type="Proteomes" id="UP000694565"/>
    </source>
</evidence>
<evidence type="ECO:0000313" key="14">
    <source>
        <dbReference type="Ensembl" id="ENSCLMP00005015776.1"/>
    </source>
</evidence>
<dbReference type="AlphaFoldDB" id="A0A8C2XIZ9"/>
<evidence type="ECO:0000256" key="10">
    <source>
        <dbReference type="ARBA" id="ARBA00023180"/>
    </source>
</evidence>
<dbReference type="InterPro" id="IPR003529">
    <property type="entry name" value="Hematopoietin_rcpt_Gp130_CS"/>
</dbReference>
<evidence type="ECO:0000256" key="8">
    <source>
        <dbReference type="ARBA" id="ARBA00023157"/>
    </source>
</evidence>
<evidence type="ECO:0000256" key="12">
    <source>
        <dbReference type="SAM" id="SignalP"/>
    </source>
</evidence>
<evidence type="ECO:0000256" key="4">
    <source>
        <dbReference type="ARBA" id="ARBA00022729"/>
    </source>
</evidence>
<dbReference type="InterPro" id="IPR013783">
    <property type="entry name" value="Ig-like_fold"/>
</dbReference>